<keyword evidence="10" id="KW-0560">Oxidoreductase</keyword>
<keyword evidence="7 10" id="KW-0443">Lipid metabolism</keyword>
<evidence type="ECO:0000256" key="6">
    <source>
        <dbReference type="ARBA" id="ARBA00022989"/>
    </source>
</evidence>
<dbReference type="PANTHER" id="PTHR11011">
    <property type="entry name" value="MALE STERILITY PROTEIN 2-RELATED"/>
    <property type="match status" value="1"/>
</dbReference>
<reference evidence="13" key="2">
    <citation type="submission" date="2020-04" db="EMBL/GenBank/DDBJ databases">
        <authorList>
            <person name="Yang Y."/>
        </authorList>
    </citation>
    <scope>NUCLEOTIDE SEQUENCE</scope>
</reference>
<dbReference type="InterPro" id="IPR036291">
    <property type="entry name" value="NAD(P)-bd_dom_sf"/>
</dbReference>
<proteinExistence type="evidence at transcript level"/>
<dbReference type="CDD" id="cd05236">
    <property type="entry name" value="FAR-N_SDR_e"/>
    <property type="match status" value="1"/>
</dbReference>
<keyword evidence="5 10" id="KW-0521">NADP</keyword>
<reference evidence="13" key="1">
    <citation type="journal article" date="2020" name="PLoS ONE">
        <title>Identification of putative Type-I sex pheromone biosynthesis-related genes expressed in the female pheromone gland of Streltzoviella insularis.</title>
        <authorList>
            <person name="Yang Y"/>
            <person name="Tao J Zong.S."/>
        </authorList>
    </citation>
    <scope>NUCLEOTIDE SEQUENCE</scope>
</reference>
<dbReference type="Pfam" id="PF07993">
    <property type="entry name" value="NAD_binding_4"/>
    <property type="match status" value="1"/>
</dbReference>
<accession>A0A7D5UMI2</accession>
<dbReference type="FunFam" id="3.40.50.720:FF:000143">
    <property type="entry name" value="Fatty acyl-CoA reductase"/>
    <property type="match status" value="1"/>
</dbReference>
<sequence length="497" mass="56526">MFCKIRQFVILRDPNGVLMNRKEKLQTALSYSSTSAPKREGQTSVDVKTVKNENKYQSVAEFYAGKSVFITGGTGFLGKAFIEKLLYSCKDIEKIYILAREKKGSSIEERVNQLSHHIIFTRLKKEKPEALKKIIPISGDITLPNLGIKPEDEKTLTDKVSVVIHSAATVRFDEPLKVALNINVEGTRKVLELSKRMKKIESFVHVSTAFSNIDRPIIDEKVYPSPRPLAEAYQLAEKFGFDKRPDMKSLCNRPNTYTFTKAIAEAVVAENRAHVPAVIVRPSCVTAMIDEPMVGWVDNWFGMTALLVAISEGSYNSLLCEPRFTFDIIPVDYITNLTIVAAAKGRKPNEVAVYNCTSSDTNPITFGEIIDLFVAESVRLGHPRYPVPKYTTNKYYNELNFFIRNALPSKIGDLILRVRGKPPKHEKLLARLYDIRDNTEYFTTNTWTMRTREARKLASTLSPEDREQFKYTVSEIHWPDYIPLCAQGAKRHLKWRS</sequence>
<dbReference type="EMBL" id="MT318082">
    <property type="protein sequence ID" value="QLI61996.1"/>
    <property type="molecule type" value="mRNA"/>
</dbReference>
<evidence type="ECO:0000259" key="12">
    <source>
        <dbReference type="Pfam" id="PF07993"/>
    </source>
</evidence>
<keyword evidence="4" id="KW-0812">Transmembrane</keyword>
<evidence type="ECO:0000256" key="4">
    <source>
        <dbReference type="ARBA" id="ARBA00022692"/>
    </source>
</evidence>
<comment type="catalytic activity">
    <reaction evidence="9 10">
        <text>a long-chain fatty acyl-CoA + 2 NADPH + 2 H(+) = a long-chain primary fatty alcohol + 2 NADP(+) + CoA</text>
        <dbReference type="Rhea" id="RHEA:52716"/>
        <dbReference type="ChEBI" id="CHEBI:15378"/>
        <dbReference type="ChEBI" id="CHEBI:57287"/>
        <dbReference type="ChEBI" id="CHEBI:57783"/>
        <dbReference type="ChEBI" id="CHEBI:58349"/>
        <dbReference type="ChEBI" id="CHEBI:77396"/>
        <dbReference type="ChEBI" id="CHEBI:83139"/>
        <dbReference type="EC" id="1.2.1.84"/>
    </reaction>
</comment>
<evidence type="ECO:0000256" key="10">
    <source>
        <dbReference type="RuleBase" id="RU363097"/>
    </source>
</evidence>
<keyword evidence="3 10" id="KW-0444">Lipid biosynthesis</keyword>
<comment type="similarity">
    <text evidence="2 10">Belongs to the fatty acyl-CoA reductase family.</text>
</comment>
<evidence type="ECO:0000256" key="2">
    <source>
        <dbReference type="ARBA" id="ARBA00005928"/>
    </source>
</evidence>
<dbReference type="Gene3D" id="3.40.50.720">
    <property type="entry name" value="NAD(P)-binding Rossmann-like Domain"/>
    <property type="match status" value="1"/>
</dbReference>
<evidence type="ECO:0000313" key="13">
    <source>
        <dbReference type="EMBL" id="QLI61996.1"/>
    </source>
</evidence>
<dbReference type="InterPro" id="IPR013120">
    <property type="entry name" value="FAR_NAD-bd"/>
</dbReference>
<feature type="domain" description="Thioester reductase (TE)" evidence="12">
    <location>
        <begin position="70"/>
        <end position="337"/>
    </location>
</feature>
<dbReference type="CDD" id="cd09071">
    <property type="entry name" value="FAR_C"/>
    <property type="match status" value="1"/>
</dbReference>
<keyword evidence="6" id="KW-1133">Transmembrane helix</keyword>
<dbReference type="PANTHER" id="PTHR11011:SF116">
    <property type="entry name" value="FATTY ACYL-COA REDUCTASE CG5065-RELATED"/>
    <property type="match status" value="1"/>
</dbReference>
<dbReference type="EC" id="1.2.1.84" evidence="10"/>
<evidence type="ECO:0000259" key="11">
    <source>
        <dbReference type="Pfam" id="PF03015"/>
    </source>
</evidence>
<organism evidence="13">
    <name type="scientific">Streltzoviella insularis</name>
    <dbReference type="NCBI Taxonomy" id="1206366"/>
    <lineage>
        <taxon>Eukaryota</taxon>
        <taxon>Metazoa</taxon>
        <taxon>Ecdysozoa</taxon>
        <taxon>Arthropoda</taxon>
        <taxon>Hexapoda</taxon>
        <taxon>Insecta</taxon>
        <taxon>Pterygota</taxon>
        <taxon>Neoptera</taxon>
        <taxon>Endopterygota</taxon>
        <taxon>Lepidoptera</taxon>
        <taxon>Glossata</taxon>
        <taxon>Ditrysia</taxon>
        <taxon>Cossoidea</taxon>
        <taxon>Cossidae</taxon>
        <taxon>Cossinae</taxon>
        <taxon>Streltzoviella</taxon>
    </lineage>
</organism>
<keyword evidence="8" id="KW-0472">Membrane</keyword>
<dbReference type="GO" id="GO:0102965">
    <property type="term" value="F:alcohol-forming long-chain fatty acyl-CoA reductase activity"/>
    <property type="evidence" value="ECO:0007669"/>
    <property type="project" value="UniProtKB-EC"/>
</dbReference>
<dbReference type="SUPFAM" id="SSF51735">
    <property type="entry name" value="NAD(P)-binding Rossmann-fold domains"/>
    <property type="match status" value="1"/>
</dbReference>
<dbReference type="GO" id="GO:0080019">
    <property type="term" value="F:alcohol-forming very long-chain fatty acyl-CoA reductase activity"/>
    <property type="evidence" value="ECO:0007669"/>
    <property type="project" value="InterPro"/>
</dbReference>
<evidence type="ECO:0000256" key="1">
    <source>
        <dbReference type="ARBA" id="ARBA00004141"/>
    </source>
</evidence>
<dbReference type="Pfam" id="PF03015">
    <property type="entry name" value="Sterile"/>
    <property type="match status" value="1"/>
</dbReference>
<dbReference type="InterPro" id="IPR033640">
    <property type="entry name" value="FAR_C"/>
</dbReference>
<dbReference type="GO" id="GO:0016020">
    <property type="term" value="C:membrane"/>
    <property type="evidence" value="ECO:0007669"/>
    <property type="project" value="UniProtKB-SubCell"/>
</dbReference>
<comment type="function">
    <text evidence="10">Catalyzes the reduction of fatty acyl-CoA to fatty alcohols.</text>
</comment>
<feature type="domain" description="Fatty acyl-CoA reductase C-terminal" evidence="11">
    <location>
        <begin position="406"/>
        <end position="493"/>
    </location>
</feature>
<dbReference type="InterPro" id="IPR026055">
    <property type="entry name" value="FAR"/>
</dbReference>
<evidence type="ECO:0000256" key="9">
    <source>
        <dbReference type="ARBA" id="ARBA00052530"/>
    </source>
</evidence>
<evidence type="ECO:0000256" key="8">
    <source>
        <dbReference type="ARBA" id="ARBA00023136"/>
    </source>
</evidence>
<evidence type="ECO:0000256" key="3">
    <source>
        <dbReference type="ARBA" id="ARBA00022516"/>
    </source>
</evidence>
<dbReference type="GO" id="GO:0005777">
    <property type="term" value="C:peroxisome"/>
    <property type="evidence" value="ECO:0007669"/>
    <property type="project" value="TreeGrafter"/>
</dbReference>
<dbReference type="GO" id="GO:0035336">
    <property type="term" value="P:long-chain fatty-acyl-CoA metabolic process"/>
    <property type="evidence" value="ECO:0007669"/>
    <property type="project" value="TreeGrafter"/>
</dbReference>
<dbReference type="AlphaFoldDB" id="A0A7D5UMI2"/>
<comment type="subcellular location">
    <subcellularLocation>
        <location evidence="1">Membrane</location>
        <topology evidence="1">Multi-pass membrane protein</topology>
    </subcellularLocation>
</comment>
<evidence type="ECO:0000256" key="5">
    <source>
        <dbReference type="ARBA" id="ARBA00022857"/>
    </source>
</evidence>
<protein>
    <recommendedName>
        <fullName evidence="10">Fatty acyl-CoA reductase</fullName>
        <ecNumber evidence="10">1.2.1.84</ecNumber>
    </recommendedName>
</protein>
<evidence type="ECO:0000256" key="7">
    <source>
        <dbReference type="ARBA" id="ARBA00023098"/>
    </source>
</evidence>
<name>A0A7D5UMI2_9NEOP</name>